<comment type="caution">
    <text evidence="2">The sequence shown here is derived from an EMBL/GenBank/DDBJ whole genome shotgun (WGS) entry which is preliminary data.</text>
</comment>
<name>A0A0L6JH59_9FIRM</name>
<evidence type="ECO:0008006" key="4">
    <source>
        <dbReference type="Google" id="ProtNLM"/>
    </source>
</evidence>
<protein>
    <recommendedName>
        <fullName evidence="4">DUF4129 domain-containing protein</fullName>
    </recommendedName>
</protein>
<proteinExistence type="predicted"/>
<keyword evidence="1" id="KW-1133">Transmembrane helix</keyword>
<feature type="transmembrane region" description="Helical" evidence="1">
    <location>
        <begin position="114"/>
        <end position="136"/>
    </location>
</feature>
<dbReference type="AlphaFoldDB" id="A0A0L6JH59"/>
<keyword evidence="3" id="KW-1185">Reference proteome</keyword>
<organism evidence="2 3">
    <name type="scientific">Pseudobacteroides cellulosolvens ATCC 35603 = DSM 2933</name>
    <dbReference type="NCBI Taxonomy" id="398512"/>
    <lineage>
        <taxon>Bacteria</taxon>
        <taxon>Bacillati</taxon>
        <taxon>Bacillota</taxon>
        <taxon>Clostridia</taxon>
        <taxon>Eubacteriales</taxon>
        <taxon>Oscillospiraceae</taxon>
        <taxon>Pseudobacteroides</taxon>
    </lineage>
</organism>
<reference evidence="3" key="1">
    <citation type="submission" date="2015-07" db="EMBL/GenBank/DDBJ databases">
        <title>Near-Complete Genome Sequence of the Cellulolytic Bacterium Bacteroides (Pseudobacteroides) cellulosolvens ATCC 35603.</title>
        <authorList>
            <person name="Dassa B."/>
            <person name="Utturkar S.M."/>
            <person name="Klingeman D.M."/>
            <person name="Hurt R.A."/>
            <person name="Keller M."/>
            <person name="Xu J."/>
            <person name="Reddy Y.H.K."/>
            <person name="Borovok I."/>
            <person name="Grinberg I.R."/>
            <person name="Lamed R."/>
            <person name="Zhivin O."/>
            <person name="Bayer E.A."/>
            <person name="Brown S.D."/>
        </authorList>
    </citation>
    <scope>NUCLEOTIDE SEQUENCE [LARGE SCALE GENOMIC DNA]</scope>
    <source>
        <strain evidence="3">DSM 2933</strain>
    </source>
</reference>
<dbReference type="OrthoDB" id="1952387at2"/>
<dbReference type="eggNOG" id="ENOG5032VQZ">
    <property type="taxonomic scope" value="Bacteria"/>
</dbReference>
<dbReference type="EMBL" id="LGTC01000001">
    <property type="protein sequence ID" value="KNY25045.1"/>
    <property type="molecule type" value="Genomic_DNA"/>
</dbReference>
<dbReference type="STRING" id="398512.Bccel_0302"/>
<evidence type="ECO:0000313" key="3">
    <source>
        <dbReference type="Proteomes" id="UP000036923"/>
    </source>
</evidence>
<dbReference type="Proteomes" id="UP000036923">
    <property type="component" value="Unassembled WGS sequence"/>
</dbReference>
<keyword evidence="1" id="KW-0812">Transmembrane</keyword>
<sequence precursor="true">MHDIIFMNYRFKNRKIAQTILFVLICLITMNLFFPCFSFAMSKDREQQVEDSLNDIFSSKEFQEANKEKTLLERLSDVIEDILDKIKRALGQINPPSIDDIPIKPRVNTAGHGIIFYIIIFILLILMAASVIYLIVKYKRNNRKIKEEEDSELLSQLKDPEEVRLQAMEFYKNGDFRQGIRFLYLSLILKLNEQNLLVINKAKTNKEYMNELRTKEYIHFDKVMEFTGVFNRCWYGNRNLSRDIFDKWFSEYSSIVGEVNS</sequence>
<gene>
    <name evidence="2" type="ORF">Bccel_0302</name>
</gene>
<accession>A0A0L6JH59</accession>
<keyword evidence="1" id="KW-0472">Membrane</keyword>
<feature type="transmembrane region" description="Helical" evidence="1">
    <location>
        <begin position="20"/>
        <end position="41"/>
    </location>
</feature>
<evidence type="ECO:0000313" key="2">
    <source>
        <dbReference type="EMBL" id="KNY25045.1"/>
    </source>
</evidence>
<evidence type="ECO:0000256" key="1">
    <source>
        <dbReference type="SAM" id="Phobius"/>
    </source>
</evidence>